<evidence type="ECO:0000313" key="5">
    <source>
        <dbReference type="EMBL" id="EEF31815.1"/>
    </source>
</evidence>
<feature type="domain" description="Aminotransferase-like plant mobile" evidence="2">
    <location>
        <begin position="248"/>
        <end position="542"/>
    </location>
</feature>
<evidence type="ECO:0000259" key="3">
    <source>
        <dbReference type="Pfam" id="PF12515"/>
    </source>
</evidence>
<evidence type="ECO:0000259" key="2">
    <source>
        <dbReference type="Pfam" id="PF10536"/>
    </source>
</evidence>
<dbReference type="InterPro" id="IPR044824">
    <property type="entry name" value="MAIN-like"/>
</dbReference>
<accession>B9SX66</accession>
<dbReference type="STRING" id="3988.B9SX66"/>
<evidence type="ECO:0000256" key="1">
    <source>
        <dbReference type="SAM" id="Coils"/>
    </source>
</evidence>
<dbReference type="Pfam" id="PF12515">
    <property type="entry name" value="CaATP_NAI"/>
    <property type="match status" value="1"/>
</dbReference>
<dbReference type="InterPro" id="IPR024750">
    <property type="entry name" value="Ca_ATPase_N_dom"/>
</dbReference>
<name>B9SX66_RICCO</name>
<keyword evidence="1" id="KW-0175">Coiled coil</keyword>
<dbReference type="EMBL" id="EQ974217">
    <property type="protein sequence ID" value="EEF31815.1"/>
    <property type="molecule type" value="Genomic_DNA"/>
</dbReference>
<dbReference type="Pfam" id="PF19026">
    <property type="entry name" value="UBA_HYPK"/>
    <property type="match status" value="1"/>
</dbReference>
<dbReference type="CDD" id="cd14358">
    <property type="entry name" value="UBA_NAC_euk"/>
    <property type="match status" value="1"/>
</dbReference>
<feature type="domain" description="Calcium-transporting P-type ATPase N-terminal autoinhibitory" evidence="3">
    <location>
        <begin position="14"/>
        <end position="36"/>
    </location>
</feature>
<evidence type="ECO:0000313" key="6">
    <source>
        <dbReference type="Proteomes" id="UP000008311"/>
    </source>
</evidence>
<protein>
    <submittedName>
        <fullName evidence="5">Nascent polypeptide associated complex alpha subunit, putative</fullName>
    </submittedName>
</protein>
<reference evidence="6" key="1">
    <citation type="journal article" date="2010" name="Nat. Biotechnol.">
        <title>Draft genome sequence of the oilseed species Ricinus communis.</title>
        <authorList>
            <person name="Chan A.P."/>
            <person name="Crabtree J."/>
            <person name="Zhao Q."/>
            <person name="Lorenzi H."/>
            <person name="Orvis J."/>
            <person name="Puiu D."/>
            <person name="Melake-Berhan A."/>
            <person name="Jones K.M."/>
            <person name="Redman J."/>
            <person name="Chen G."/>
            <person name="Cahoon E.B."/>
            <person name="Gedil M."/>
            <person name="Stanke M."/>
            <person name="Haas B.J."/>
            <person name="Wortman J.R."/>
            <person name="Fraser-Liggett C.M."/>
            <person name="Ravel J."/>
            <person name="Rabinowicz P.D."/>
        </authorList>
    </citation>
    <scope>NUCLEOTIDE SEQUENCE [LARGE SCALE GENOMIC DNA]</scope>
    <source>
        <strain evidence="6">cv. Hale</strain>
    </source>
</reference>
<sequence>MSALDDDGERILKRLSRWRQAALVLNSSRRFRYTVDPKAGIQTVNQSWNGRLLLVRFRSRCSCLDNQGANLRDEVGINPKDIELVMEQTGVSRSRAVEALKAANGDIVEAIMETYLETVTTKIHPECKRYLLESTGGNAVELYNKDMSKAKLDALAKKGHGGDHPNGSKRVRRAGFHRTRTKLAIRNQRHAVQPTPLLTGLKSHPSIYIRLGQRLPESNLVSQNNWTRAFKICSNAAVEYKRLLLDAGFGDFLSIQPFRINSGGYMSALVERYFSETHTLHLGTFEIGPTPLAWTMITGITFGGDPLNPPDITPEECIKLLGLVGTESEGFFSQGKLKLDVLCPLTLDFRKKPANSDLEWMFRRLILYLVGSCFFSGPDMMIPIRLVSAMSNIQKISQYDWGAATFSAFLRGMRHKTSECRGTFSGFYPFLLLWAYEHIPYQRPLTNFDPDIFPRARQWDLTKMDVPNSNDFTWYRLELEYLEEDEVNFDPYGKLWEEEGLEYERELSQKRIAFLGLESWELYMGERNLRQFGGGVRIPHSPPAERYGEGSQILTGAARKLLQGVDAWDLLEDKEYSYVEWFRANSLGRIVDLDQFQGRKILGGRLLELWLRVHQDGHKVISPQDLQELEDMKTMWKEKYQSTESKLKECVAEIKTLKESLDHWKGVALSRSTDLADQASNAEARVL</sequence>
<dbReference type="InterPro" id="IPR044034">
    <property type="entry name" value="NAC-like_UBA"/>
</dbReference>
<dbReference type="InterPro" id="IPR019557">
    <property type="entry name" value="AminoTfrase-like_pln_mobile"/>
</dbReference>
<dbReference type="PANTHER" id="PTHR46033:SF8">
    <property type="entry name" value="PROTEIN MAINTENANCE OF MERISTEMS-LIKE"/>
    <property type="match status" value="1"/>
</dbReference>
<keyword evidence="6" id="KW-1185">Reference proteome</keyword>
<feature type="coiled-coil region" evidence="1">
    <location>
        <begin position="626"/>
        <end position="660"/>
    </location>
</feature>
<dbReference type="GO" id="GO:0010073">
    <property type="term" value="P:meristem maintenance"/>
    <property type="evidence" value="ECO:0007669"/>
    <property type="project" value="InterPro"/>
</dbReference>
<gene>
    <name evidence="5" type="ORF">RCOM_0548210</name>
</gene>
<dbReference type="Gene3D" id="1.10.8.10">
    <property type="entry name" value="DNA helicase RuvA subunit, C-terminal domain"/>
    <property type="match status" value="1"/>
</dbReference>
<proteinExistence type="predicted"/>
<evidence type="ECO:0000259" key="4">
    <source>
        <dbReference type="Pfam" id="PF19026"/>
    </source>
</evidence>
<organism evidence="5 6">
    <name type="scientific">Ricinus communis</name>
    <name type="common">Castor bean</name>
    <dbReference type="NCBI Taxonomy" id="3988"/>
    <lineage>
        <taxon>Eukaryota</taxon>
        <taxon>Viridiplantae</taxon>
        <taxon>Streptophyta</taxon>
        <taxon>Embryophyta</taxon>
        <taxon>Tracheophyta</taxon>
        <taxon>Spermatophyta</taxon>
        <taxon>Magnoliopsida</taxon>
        <taxon>eudicotyledons</taxon>
        <taxon>Gunneridae</taxon>
        <taxon>Pentapetalae</taxon>
        <taxon>rosids</taxon>
        <taxon>fabids</taxon>
        <taxon>Malpighiales</taxon>
        <taxon>Euphorbiaceae</taxon>
        <taxon>Acalyphoideae</taxon>
        <taxon>Acalypheae</taxon>
        <taxon>Ricinus</taxon>
    </lineage>
</organism>
<dbReference type="GO" id="GO:0005516">
    <property type="term" value="F:calmodulin binding"/>
    <property type="evidence" value="ECO:0007669"/>
    <property type="project" value="InterPro"/>
</dbReference>
<dbReference type="AlphaFoldDB" id="B9SX66"/>
<dbReference type="Gene3D" id="1.20.5.170">
    <property type="match status" value="1"/>
</dbReference>
<feature type="domain" description="Nascent polypeptide-associated complex subunit alpha-like UBA" evidence="4">
    <location>
        <begin position="75"/>
        <end position="113"/>
    </location>
</feature>
<dbReference type="PANTHER" id="PTHR46033">
    <property type="entry name" value="PROTEIN MAIN-LIKE 2"/>
    <property type="match status" value="1"/>
</dbReference>
<dbReference type="Proteomes" id="UP000008311">
    <property type="component" value="Unassembled WGS sequence"/>
</dbReference>
<dbReference type="InParanoid" id="B9SX66"/>
<dbReference type="Pfam" id="PF10536">
    <property type="entry name" value="PMD"/>
    <property type="match status" value="1"/>
</dbReference>